<evidence type="ECO:0008006" key="12">
    <source>
        <dbReference type="Google" id="ProtNLM"/>
    </source>
</evidence>
<dbReference type="PROSITE" id="PS00086">
    <property type="entry name" value="CYTOCHROME_P450"/>
    <property type="match status" value="1"/>
</dbReference>
<dbReference type="InterPro" id="IPR036396">
    <property type="entry name" value="Cyt_P450_sf"/>
</dbReference>
<dbReference type="PRINTS" id="PR00463">
    <property type="entry name" value="EP450I"/>
</dbReference>
<comment type="caution">
    <text evidence="10">The sequence shown here is derived from an EMBL/GenBank/DDBJ whole genome shotgun (WGS) entry which is preliminary data.</text>
</comment>
<feature type="signal peptide" evidence="9">
    <location>
        <begin position="1"/>
        <end position="30"/>
    </location>
</feature>
<dbReference type="PANTHER" id="PTHR47955">
    <property type="entry name" value="CYTOCHROME P450 FAMILY 71 PROTEIN"/>
    <property type="match status" value="1"/>
</dbReference>
<dbReference type="PANTHER" id="PTHR47955:SF19">
    <property type="entry name" value="CYTOCHROME P450 71A9-LIKE ISOFORM X1"/>
    <property type="match status" value="1"/>
</dbReference>
<dbReference type="InterPro" id="IPR002401">
    <property type="entry name" value="Cyt_P450_E_grp-I"/>
</dbReference>
<reference evidence="10" key="1">
    <citation type="journal article" date="2023" name="Plant Biotechnol. J.">
        <title>Chromosome-level wild Hevea brasiliensis genome provides new tools for genomic-assisted breeding and valuable loci to elevate rubber yield.</title>
        <authorList>
            <person name="Cheng H."/>
            <person name="Song X."/>
            <person name="Hu Y."/>
            <person name="Wu T."/>
            <person name="Yang Q."/>
            <person name="An Z."/>
            <person name="Feng S."/>
            <person name="Deng Z."/>
            <person name="Wu W."/>
            <person name="Zeng X."/>
            <person name="Tu M."/>
            <person name="Wang X."/>
            <person name="Huang H."/>
        </authorList>
    </citation>
    <scope>NUCLEOTIDE SEQUENCE</scope>
    <source>
        <strain evidence="10">MT/VB/25A 57/8</strain>
    </source>
</reference>
<protein>
    <recommendedName>
        <fullName evidence="12">Cytochrome P450</fullName>
    </recommendedName>
</protein>
<evidence type="ECO:0000256" key="5">
    <source>
        <dbReference type="ARBA" id="ARBA00023002"/>
    </source>
</evidence>
<dbReference type="Proteomes" id="UP001174677">
    <property type="component" value="Chromosome 7"/>
</dbReference>
<keyword evidence="6 8" id="KW-0408">Iron</keyword>
<keyword evidence="9" id="KW-0732">Signal</keyword>
<gene>
    <name evidence="10" type="ORF">P3X46_011625</name>
</gene>
<dbReference type="Pfam" id="PF00067">
    <property type="entry name" value="p450"/>
    <property type="match status" value="1"/>
</dbReference>
<keyword evidence="7 8" id="KW-0503">Monooxygenase</keyword>
<evidence type="ECO:0000256" key="1">
    <source>
        <dbReference type="ARBA" id="ARBA00001971"/>
    </source>
</evidence>
<evidence type="ECO:0000256" key="7">
    <source>
        <dbReference type="ARBA" id="ARBA00023033"/>
    </source>
</evidence>
<comment type="cofactor">
    <cofactor evidence="1">
        <name>heme</name>
        <dbReference type="ChEBI" id="CHEBI:30413"/>
    </cofactor>
</comment>
<evidence type="ECO:0000256" key="3">
    <source>
        <dbReference type="ARBA" id="ARBA00022617"/>
    </source>
</evidence>
<keyword evidence="4 8" id="KW-0479">Metal-binding</keyword>
<evidence type="ECO:0000256" key="2">
    <source>
        <dbReference type="ARBA" id="ARBA00010617"/>
    </source>
</evidence>
<evidence type="ECO:0000313" key="10">
    <source>
        <dbReference type="EMBL" id="KAJ9176295.1"/>
    </source>
</evidence>
<accession>A0ABQ9M9T4</accession>
<dbReference type="SUPFAM" id="SSF48264">
    <property type="entry name" value="Cytochrome P450"/>
    <property type="match status" value="1"/>
</dbReference>
<proteinExistence type="inferred from homology"/>
<evidence type="ECO:0000256" key="6">
    <source>
        <dbReference type="ARBA" id="ARBA00023004"/>
    </source>
</evidence>
<dbReference type="PRINTS" id="PR00385">
    <property type="entry name" value="P450"/>
</dbReference>
<sequence>MAPYTLPMWLPLLLLLPLLLIFKLKKEVKRQNNQLPPSPFKLPILGNLHQLGELLHQSYWQLSKKYGPVMLLHLGRIPTVVISSAEEAREVLKTHDLACCSRPLLAGSGRVSYNYKDVAFAPYGDQWRNMRKLIVLELFSLKRVQSFWSLREEEVGLLINSICEAASSATPVNLTDKLFALTANITFKMAFGFNYRGSKFDTERFRFHEVIHDAQAVAGSFSTGELIPFVGWIVDQITGHQARTERVFHQLDTFLQYVIDDHLKPGRKKKQDDLVDVLLGIEKEQAELGRAAQFTKSNIKAVLTNIFLGGVDTSANTVNWAMAELVRNPRVMKQVQDEIRNRVGKKGRVTEGDIDKLEYLKMVIKETFRLHPAAPLLIPRETMSHCKISRYNIYPKTMIQVNAWAIGRDPQYWTDPEHFFPERFADSSIDFKGQNFEFLPFGAGRRICPGMHMGTITVEAVLANLLYCFDWKLPNGMQEEDIDMEERAGVSLTVSKKTPLSLVPVKYFSDC</sequence>
<dbReference type="EMBL" id="JARPOI010000007">
    <property type="protein sequence ID" value="KAJ9176295.1"/>
    <property type="molecule type" value="Genomic_DNA"/>
</dbReference>
<evidence type="ECO:0000313" key="11">
    <source>
        <dbReference type="Proteomes" id="UP001174677"/>
    </source>
</evidence>
<comment type="similarity">
    <text evidence="2 8">Belongs to the cytochrome P450 family.</text>
</comment>
<keyword evidence="3 8" id="KW-0349">Heme</keyword>
<dbReference type="InterPro" id="IPR017972">
    <property type="entry name" value="Cyt_P450_CS"/>
</dbReference>
<dbReference type="InterPro" id="IPR001128">
    <property type="entry name" value="Cyt_P450"/>
</dbReference>
<feature type="chain" id="PRO_5046025873" description="Cytochrome P450" evidence="9">
    <location>
        <begin position="31"/>
        <end position="511"/>
    </location>
</feature>
<evidence type="ECO:0000256" key="4">
    <source>
        <dbReference type="ARBA" id="ARBA00022723"/>
    </source>
</evidence>
<evidence type="ECO:0000256" key="9">
    <source>
        <dbReference type="SAM" id="SignalP"/>
    </source>
</evidence>
<dbReference type="Gene3D" id="1.10.630.10">
    <property type="entry name" value="Cytochrome P450"/>
    <property type="match status" value="1"/>
</dbReference>
<keyword evidence="11" id="KW-1185">Reference proteome</keyword>
<name>A0ABQ9M9T4_HEVBR</name>
<organism evidence="10 11">
    <name type="scientific">Hevea brasiliensis</name>
    <name type="common">Para rubber tree</name>
    <name type="synonym">Siphonia brasiliensis</name>
    <dbReference type="NCBI Taxonomy" id="3981"/>
    <lineage>
        <taxon>Eukaryota</taxon>
        <taxon>Viridiplantae</taxon>
        <taxon>Streptophyta</taxon>
        <taxon>Embryophyta</taxon>
        <taxon>Tracheophyta</taxon>
        <taxon>Spermatophyta</taxon>
        <taxon>Magnoliopsida</taxon>
        <taxon>eudicotyledons</taxon>
        <taxon>Gunneridae</taxon>
        <taxon>Pentapetalae</taxon>
        <taxon>rosids</taxon>
        <taxon>fabids</taxon>
        <taxon>Malpighiales</taxon>
        <taxon>Euphorbiaceae</taxon>
        <taxon>Crotonoideae</taxon>
        <taxon>Micrandreae</taxon>
        <taxon>Hevea</taxon>
    </lineage>
</organism>
<evidence type="ECO:0000256" key="8">
    <source>
        <dbReference type="RuleBase" id="RU000461"/>
    </source>
</evidence>
<dbReference type="CDD" id="cd11072">
    <property type="entry name" value="CYP71-like"/>
    <property type="match status" value="1"/>
</dbReference>
<keyword evidence="5 8" id="KW-0560">Oxidoreductase</keyword>